<evidence type="ECO:0000256" key="2">
    <source>
        <dbReference type="ARBA" id="ARBA00006913"/>
    </source>
</evidence>
<evidence type="ECO:0000256" key="3">
    <source>
        <dbReference type="ARBA" id="ARBA00022705"/>
    </source>
</evidence>
<evidence type="ECO:0000256" key="8">
    <source>
        <dbReference type="ARBA" id="ARBA00023306"/>
    </source>
</evidence>
<dbReference type="GO" id="GO:0033186">
    <property type="term" value="C:CAF-1 complex"/>
    <property type="evidence" value="ECO:0007669"/>
    <property type="project" value="TreeGrafter"/>
</dbReference>
<feature type="region of interest" description="Disordered" evidence="9">
    <location>
        <begin position="42"/>
        <end position="88"/>
    </location>
</feature>
<evidence type="ECO:0000259" key="13">
    <source>
        <dbReference type="Pfam" id="PF15557"/>
    </source>
</evidence>
<feature type="compositionally biased region" description="Basic and acidic residues" evidence="9">
    <location>
        <begin position="320"/>
        <end position="387"/>
    </location>
</feature>
<dbReference type="Pfam" id="PF11600">
    <property type="entry name" value="CAF1A_acidic"/>
    <property type="match status" value="1"/>
</dbReference>
<feature type="domain" description="Chromatin assembly factor 1 subunit p150 C-terminal" evidence="12">
    <location>
        <begin position="616"/>
        <end position="887"/>
    </location>
</feature>
<feature type="compositionally biased region" description="Basic and acidic residues" evidence="9">
    <location>
        <begin position="604"/>
        <end position="613"/>
    </location>
</feature>
<feature type="compositionally biased region" description="Basic and acidic residues" evidence="9">
    <location>
        <begin position="183"/>
        <end position="193"/>
    </location>
</feature>
<dbReference type="Pfam" id="PF15539">
    <property type="entry name" value="CAF1-p150_C2"/>
    <property type="match status" value="1"/>
</dbReference>
<organism evidence="14 15">
    <name type="scientific">Sinocyclocheilus rhinocerous</name>
    <dbReference type="NCBI Taxonomy" id="307959"/>
    <lineage>
        <taxon>Eukaryota</taxon>
        <taxon>Metazoa</taxon>
        <taxon>Chordata</taxon>
        <taxon>Craniata</taxon>
        <taxon>Vertebrata</taxon>
        <taxon>Euteleostomi</taxon>
        <taxon>Actinopterygii</taxon>
        <taxon>Neopterygii</taxon>
        <taxon>Teleostei</taxon>
        <taxon>Ostariophysi</taxon>
        <taxon>Cypriniformes</taxon>
        <taxon>Cyprinidae</taxon>
        <taxon>Cyprininae</taxon>
        <taxon>Sinocyclocheilus</taxon>
    </lineage>
</organism>
<feature type="domain" description="Chromatin assembly factor 1 subunit A dimerization" evidence="11">
    <location>
        <begin position="506"/>
        <end position="578"/>
    </location>
</feature>
<feature type="compositionally biased region" description="Acidic residues" evidence="9">
    <location>
        <begin position="548"/>
        <end position="558"/>
    </location>
</feature>
<feature type="domain" description="Chromatin assembly factor 1 subunit p150 N-terminal" evidence="13">
    <location>
        <begin position="16"/>
        <end position="150"/>
    </location>
</feature>
<dbReference type="GO" id="GO:0006260">
    <property type="term" value="P:DNA replication"/>
    <property type="evidence" value="ECO:0007669"/>
    <property type="project" value="UniProtKB-KW"/>
</dbReference>
<evidence type="ECO:0000259" key="11">
    <source>
        <dbReference type="Pfam" id="PF12253"/>
    </source>
</evidence>
<gene>
    <name evidence="14" type="primary">LOC107719550</name>
</gene>
<dbReference type="InterPro" id="IPR029105">
    <property type="entry name" value="CAF1-p150_C2"/>
</dbReference>
<feature type="region of interest" description="Disordered" evidence="9">
    <location>
        <begin position="460"/>
        <end position="480"/>
    </location>
</feature>
<evidence type="ECO:0000256" key="1">
    <source>
        <dbReference type="ARBA" id="ARBA00004123"/>
    </source>
</evidence>
<feature type="compositionally biased region" description="Basic and acidic residues" evidence="9">
    <location>
        <begin position="288"/>
        <end position="310"/>
    </location>
</feature>
<feature type="compositionally biased region" description="Polar residues" evidence="9">
    <location>
        <begin position="64"/>
        <end position="81"/>
    </location>
</feature>
<dbReference type="InterPro" id="IPR021644">
    <property type="entry name" value="CAF-1_p150_acidic"/>
</dbReference>
<proteinExistence type="inferred from homology"/>
<keyword evidence="8" id="KW-0131">Cell cycle</keyword>
<evidence type="ECO:0000256" key="9">
    <source>
        <dbReference type="SAM" id="MobiDB-lite"/>
    </source>
</evidence>
<feature type="domain" description="Chromatin assembly factor 1 p150 subunit acidic region" evidence="10">
    <location>
        <begin position="293"/>
        <end position="428"/>
    </location>
</feature>
<feature type="region of interest" description="Disordered" evidence="9">
    <location>
        <begin position="785"/>
        <end position="883"/>
    </location>
</feature>
<sequence length="898" mass="100850">MVVVMLAAEEPLASTPRRGMDCVGKANTSKKLVQARLPFKRLNPETKECGEPKRTKGPVVPKCSETSVSDGENDGDSSSTPLHRGPALVNGRGPLDCFMSRRKHSPVCSGPETIDLTEDSNDAVKQQPAPPVAATCPLSEETTKDAEHATKSCAATCPLSEETTKDAEHATKSCAASCPLSEETTKNAEHPTKSTEPTTPLTKKETEKDEDALPLLDIAQESDTEEEEQQETEVSHGNESELSTESTSSLSVVESSPEPSKSAPTTPASTSQINAASKMKRRSLKSVQEQEEKQRQKEEKERQKKEAKAAKERKKKEARKLKEEKEREKKEKKEKDEKERREKKEREEKEKAEKLRAKEDQRQMKIEAKLGEKRKKEEEKRLKEEKDRIKAEKAEITRFLQKPKTQLAPKTLASACGKFAPFEIKANMSLAPLTRVQYEDSVLEELDRYLAQPDSTLNGLKDWTRHKPRRSGPTQPSHSAVRDCVVITDSQKADGIPDRHRYGRMKLLQFHDNYRPAYWGTWCKKSTRISPRCPLRQDKGLLDYEVDSDEEWEEEEPGESLSHSEGDDDDEGGDDDDDDDGFFVPHGYLSEGEGALEEDEEGGDPEKQKVRQRMKAREWENELMSKGKVKVLESVVRGCLWEGEEPGLDLLQPYAICILEPLPRDEPCTPEQDLSRQQRNEKLLSQLLPLLHGNVNSSKVIINEFLEFCRQQTSSPTESPQNCNDNVPPRIQIRRIIKEHAVYEKRSTYRRCCWYVHPEVLARHSQEALPVPCQWTYLTSGAQIPRDEHAGSQGNSPTTSCSTTPSSKRKSASSHSITKYMKKCGDSEQTETMETDGFQADTEDDEDDDCIIIGEQSGSSEQDANTSLRQTKRNTEPMDTNASETAALALPCLTPATA</sequence>
<keyword evidence="15" id="KW-1185">Reference proteome</keyword>
<dbReference type="PANTHER" id="PTHR15272">
    <property type="entry name" value="CHROMATIN ASSEMBLY FACTOR 1 SUBUNIT A CAF-1 SUBUNIT A"/>
    <property type="match status" value="1"/>
</dbReference>
<feature type="compositionally biased region" description="Basic and acidic residues" evidence="9">
    <location>
        <begin position="162"/>
        <end position="171"/>
    </location>
</feature>
<keyword evidence="6" id="KW-0234">DNA repair</keyword>
<feature type="compositionally biased region" description="Polar residues" evidence="9">
    <location>
        <begin position="856"/>
        <end position="869"/>
    </location>
</feature>
<evidence type="ECO:0000256" key="6">
    <source>
        <dbReference type="ARBA" id="ARBA00023204"/>
    </source>
</evidence>
<feature type="region of interest" description="Disordered" evidence="9">
    <location>
        <begin position="120"/>
        <end position="149"/>
    </location>
</feature>
<reference evidence="14" key="2">
    <citation type="submission" date="2025-09" db="UniProtKB">
        <authorList>
            <consortium name="Ensembl"/>
        </authorList>
    </citation>
    <scope>IDENTIFICATION</scope>
</reference>
<evidence type="ECO:0000259" key="12">
    <source>
        <dbReference type="Pfam" id="PF15539"/>
    </source>
</evidence>
<evidence type="ECO:0000256" key="7">
    <source>
        <dbReference type="ARBA" id="ARBA00023242"/>
    </source>
</evidence>
<comment type="subcellular location">
    <subcellularLocation>
        <location evidence="1">Nucleus</location>
    </subcellularLocation>
</comment>
<accession>A0A673IYA9</accession>
<comment type="similarity">
    <text evidence="2">Belongs to the CHAF1A family.</text>
</comment>
<dbReference type="Proteomes" id="UP000472270">
    <property type="component" value="Unassembled WGS sequence"/>
</dbReference>
<keyword evidence="5" id="KW-0143">Chaperone</keyword>
<feature type="compositionally biased region" description="Acidic residues" evidence="9">
    <location>
        <begin position="220"/>
        <end position="231"/>
    </location>
</feature>
<evidence type="ECO:0000313" key="14">
    <source>
        <dbReference type="Ensembl" id="ENSSRHP00000044087.1"/>
    </source>
</evidence>
<evidence type="ECO:0000313" key="15">
    <source>
        <dbReference type="Proteomes" id="UP000472270"/>
    </source>
</evidence>
<dbReference type="Pfam" id="PF15557">
    <property type="entry name" value="CAF1-p150_N"/>
    <property type="match status" value="1"/>
</dbReference>
<dbReference type="GO" id="GO:0006281">
    <property type="term" value="P:DNA repair"/>
    <property type="evidence" value="ECO:0007669"/>
    <property type="project" value="UniProtKB-KW"/>
</dbReference>
<dbReference type="Ensembl" id="ENSSRHT00000045330.1">
    <property type="protein sequence ID" value="ENSSRHP00000044087.1"/>
    <property type="gene ID" value="ENSSRHG00000022213.1"/>
</dbReference>
<feature type="region of interest" description="Disordered" evidence="9">
    <location>
        <begin position="161"/>
        <end position="387"/>
    </location>
</feature>
<evidence type="ECO:0000256" key="5">
    <source>
        <dbReference type="ARBA" id="ARBA00023186"/>
    </source>
</evidence>
<dbReference type="PANTHER" id="PTHR15272:SF0">
    <property type="entry name" value="CHROMATIN ASSEMBLY FACTOR 1 SUBUNIT A"/>
    <property type="match status" value="1"/>
</dbReference>
<feature type="compositionally biased region" description="Acidic residues" evidence="9">
    <location>
        <begin position="594"/>
        <end position="603"/>
    </location>
</feature>
<dbReference type="OrthoDB" id="79480at2759"/>
<feature type="compositionally biased region" description="Acidic residues" evidence="9">
    <location>
        <begin position="841"/>
        <end position="850"/>
    </location>
</feature>
<reference evidence="14" key="1">
    <citation type="submission" date="2025-08" db="UniProtKB">
        <authorList>
            <consortium name="Ensembl"/>
        </authorList>
    </citation>
    <scope>IDENTIFICATION</scope>
</reference>
<dbReference type="AlphaFoldDB" id="A0A673IYA9"/>
<evidence type="ECO:0000259" key="10">
    <source>
        <dbReference type="Pfam" id="PF11600"/>
    </source>
</evidence>
<dbReference type="GO" id="GO:0006334">
    <property type="term" value="P:nucleosome assembly"/>
    <property type="evidence" value="ECO:0007669"/>
    <property type="project" value="TreeGrafter"/>
</dbReference>
<dbReference type="InterPro" id="IPR029091">
    <property type="entry name" value="CAF1_p150_N"/>
</dbReference>
<keyword evidence="7" id="KW-0539">Nucleus</keyword>
<dbReference type="GeneID" id="107719550"/>
<dbReference type="InterPro" id="IPR022043">
    <property type="entry name" value="CAF1A_DD"/>
</dbReference>
<protein>
    <submittedName>
        <fullName evidence="14">Chromatin assembly factor 1 subunit A-like</fullName>
    </submittedName>
</protein>
<feature type="compositionally biased region" description="Low complexity" evidence="9">
    <location>
        <begin position="240"/>
        <end position="271"/>
    </location>
</feature>
<feature type="compositionally biased region" description="Acidic residues" evidence="9">
    <location>
        <begin position="566"/>
        <end position="581"/>
    </location>
</feature>
<feature type="compositionally biased region" description="Basic and acidic residues" evidence="9">
    <location>
        <begin position="42"/>
        <end position="54"/>
    </location>
</feature>
<dbReference type="Pfam" id="PF12253">
    <property type="entry name" value="CAF1A_dimeriz"/>
    <property type="match status" value="1"/>
</dbReference>
<name>A0A673IYA9_9TELE</name>
<dbReference type="RefSeq" id="XP_016382473.1">
    <property type="nucleotide sequence ID" value="XM_016526987.1"/>
</dbReference>
<keyword evidence="3" id="KW-0235">DNA replication</keyword>
<feature type="compositionally biased region" description="Low complexity" evidence="9">
    <location>
        <begin position="796"/>
        <end position="806"/>
    </location>
</feature>
<evidence type="ECO:0000256" key="4">
    <source>
        <dbReference type="ARBA" id="ARBA00022763"/>
    </source>
</evidence>
<keyword evidence="4" id="KW-0227">DNA damage</keyword>
<dbReference type="GO" id="GO:0005634">
    <property type="term" value="C:nucleus"/>
    <property type="evidence" value="ECO:0007669"/>
    <property type="project" value="UniProtKB-SubCell"/>
</dbReference>
<dbReference type="KEGG" id="srx:107719550"/>
<feature type="region of interest" description="Disordered" evidence="9">
    <location>
        <begin position="548"/>
        <end position="613"/>
    </location>
</feature>